<sequence>MTFATSSPGASTAGQGTTPVCVFLLFSYPVDTRLFFPCNFFFAYRVCPNTMYW</sequence>
<dbReference type="AlphaFoldDB" id="A0A2T7A2Q4"/>
<evidence type="ECO:0000313" key="1">
    <source>
        <dbReference type="EMBL" id="PUU82008.1"/>
    </source>
</evidence>
<dbReference type="Proteomes" id="UP000244722">
    <property type="component" value="Unassembled WGS sequence"/>
</dbReference>
<proteinExistence type="predicted"/>
<protein>
    <submittedName>
        <fullName evidence="1">Uncharacterized protein</fullName>
    </submittedName>
</protein>
<name>A0A2T7A2Q4_TUBBO</name>
<gene>
    <name evidence="1" type="ORF">B9Z19DRAFT_1075981</name>
</gene>
<organism evidence="1 2">
    <name type="scientific">Tuber borchii</name>
    <name type="common">White truffle</name>
    <dbReference type="NCBI Taxonomy" id="42251"/>
    <lineage>
        <taxon>Eukaryota</taxon>
        <taxon>Fungi</taxon>
        <taxon>Dikarya</taxon>
        <taxon>Ascomycota</taxon>
        <taxon>Pezizomycotina</taxon>
        <taxon>Pezizomycetes</taxon>
        <taxon>Pezizales</taxon>
        <taxon>Tuberaceae</taxon>
        <taxon>Tuber</taxon>
    </lineage>
</organism>
<keyword evidence="2" id="KW-1185">Reference proteome</keyword>
<dbReference type="EMBL" id="NESQ01000035">
    <property type="protein sequence ID" value="PUU82008.1"/>
    <property type="molecule type" value="Genomic_DNA"/>
</dbReference>
<comment type="caution">
    <text evidence="1">The sequence shown here is derived from an EMBL/GenBank/DDBJ whole genome shotgun (WGS) entry which is preliminary data.</text>
</comment>
<reference evidence="1 2" key="1">
    <citation type="submission" date="2017-04" db="EMBL/GenBank/DDBJ databases">
        <title>Draft genome sequence of Tuber borchii Vittad., a whitish edible truffle.</title>
        <authorList>
            <consortium name="DOE Joint Genome Institute"/>
            <person name="Murat C."/>
            <person name="Kuo A."/>
            <person name="Barry K.W."/>
            <person name="Clum A."/>
            <person name="Dockter R.B."/>
            <person name="Fauchery L."/>
            <person name="Iotti M."/>
            <person name="Kohler A."/>
            <person name="Labutti K."/>
            <person name="Lindquist E.A."/>
            <person name="Lipzen A."/>
            <person name="Ohm R.A."/>
            <person name="Wang M."/>
            <person name="Grigoriev I.V."/>
            <person name="Zambonelli A."/>
            <person name="Martin F.M."/>
        </authorList>
    </citation>
    <scope>NUCLEOTIDE SEQUENCE [LARGE SCALE GENOMIC DNA]</scope>
    <source>
        <strain evidence="1 2">Tbo3840</strain>
    </source>
</reference>
<evidence type="ECO:0000313" key="2">
    <source>
        <dbReference type="Proteomes" id="UP000244722"/>
    </source>
</evidence>
<accession>A0A2T7A2Q4</accession>